<name>A0A8X6JGU8_NEPPI</name>
<gene>
    <name evidence="1" type="ORF">NPIL_123331</name>
</gene>
<dbReference type="Proteomes" id="UP000887013">
    <property type="component" value="Unassembled WGS sequence"/>
</dbReference>
<keyword evidence="2" id="KW-1185">Reference proteome</keyword>
<evidence type="ECO:0000313" key="2">
    <source>
        <dbReference type="Proteomes" id="UP000887013"/>
    </source>
</evidence>
<comment type="caution">
    <text evidence="1">The sequence shown here is derived from an EMBL/GenBank/DDBJ whole genome shotgun (WGS) entry which is preliminary data.</text>
</comment>
<sequence length="81" mass="9016">MATPTTKMNVTFSDQQPIIIYNSKLNSLTQLHNNIKVIVATELAFRKSSSEQQSSRGSKVVKVTNSWFFSDVASSIPLKIL</sequence>
<evidence type="ECO:0000313" key="1">
    <source>
        <dbReference type="EMBL" id="GFS29256.1"/>
    </source>
</evidence>
<dbReference type="EMBL" id="BMAW01041544">
    <property type="protein sequence ID" value="GFS29256.1"/>
    <property type="molecule type" value="Genomic_DNA"/>
</dbReference>
<dbReference type="AlphaFoldDB" id="A0A8X6JGU8"/>
<accession>A0A8X6JGU8</accession>
<reference evidence="1" key="1">
    <citation type="submission" date="2020-08" db="EMBL/GenBank/DDBJ databases">
        <title>Multicomponent nature underlies the extraordinary mechanical properties of spider dragline silk.</title>
        <authorList>
            <person name="Kono N."/>
            <person name="Nakamura H."/>
            <person name="Mori M."/>
            <person name="Yoshida Y."/>
            <person name="Ohtoshi R."/>
            <person name="Malay A.D."/>
            <person name="Moran D.A.P."/>
            <person name="Tomita M."/>
            <person name="Numata K."/>
            <person name="Arakawa K."/>
        </authorList>
    </citation>
    <scope>NUCLEOTIDE SEQUENCE</scope>
</reference>
<proteinExistence type="predicted"/>
<protein>
    <submittedName>
        <fullName evidence="1">Uncharacterized protein</fullName>
    </submittedName>
</protein>
<organism evidence="1 2">
    <name type="scientific">Nephila pilipes</name>
    <name type="common">Giant wood spider</name>
    <name type="synonym">Nephila maculata</name>
    <dbReference type="NCBI Taxonomy" id="299642"/>
    <lineage>
        <taxon>Eukaryota</taxon>
        <taxon>Metazoa</taxon>
        <taxon>Ecdysozoa</taxon>
        <taxon>Arthropoda</taxon>
        <taxon>Chelicerata</taxon>
        <taxon>Arachnida</taxon>
        <taxon>Araneae</taxon>
        <taxon>Araneomorphae</taxon>
        <taxon>Entelegynae</taxon>
        <taxon>Araneoidea</taxon>
        <taxon>Nephilidae</taxon>
        <taxon>Nephila</taxon>
    </lineage>
</organism>